<accession>A0ABT6M995</accession>
<keyword evidence="1" id="KW-0689">Ribosomal protein</keyword>
<keyword evidence="2" id="KW-1185">Reference proteome</keyword>
<organism evidence="1 2">
    <name type="scientific">Prescottella agglutinans</name>
    <dbReference type="NCBI Taxonomy" id="1644129"/>
    <lineage>
        <taxon>Bacteria</taxon>
        <taxon>Bacillati</taxon>
        <taxon>Actinomycetota</taxon>
        <taxon>Actinomycetes</taxon>
        <taxon>Mycobacteriales</taxon>
        <taxon>Nocardiaceae</taxon>
        <taxon>Prescottella</taxon>
    </lineage>
</organism>
<sequence>MSATTLNVTCTGCGRDERVSLFDNDDAVFDLDYERMNVVCQDCVKNGMAAV</sequence>
<dbReference type="EMBL" id="JARXVC010000004">
    <property type="protein sequence ID" value="MDH6280878.1"/>
    <property type="molecule type" value="Genomic_DNA"/>
</dbReference>
<dbReference type="GO" id="GO:0005840">
    <property type="term" value="C:ribosome"/>
    <property type="evidence" value="ECO:0007669"/>
    <property type="project" value="UniProtKB-KW"/>
</dbReference>
<protein>
    <submittedName>
        <fullName evidence="1">Ribosomal protein S27E</fullName>
    </submittedName>
</protein>
<gene>
    <name evidence="1" type="ORF">M2280_002091</name>
</gene>
<evidence type="ECO:0000313" key="1">
    <source>
        <dbReference type="EMBL" id="MDH6280878.1"/>
    </source>
</evidence>
<evidence type="ECO:0000313" key="2">
    <source>
        <dbReference type="Proteomes" id="UP001160334"/>
    </source>
</evidence>
<keyword evidence="1" id="KW-0687">Ribonucleoprotein</keyword>
<proteinExistence type="predicted"/>
<dbReference type="Proteomes" id="UP001160334">
    <property type="component" value="Unassembled WGS sequence"/>
</dbReference>
<reference evidence="1 2" key="1">
    <citation type="submission" date="2023-04" db="EMBL/GenBank/DDBJ databases">
        <title>Forest soil microbial communities from Buena Vista Peninsula, Colon Province, Panama.</title>
        <authorList>
            <person name="Bouskill N."/>
        </authorList>
    </citation>
    <scope>NUCLEOTIDE SEQUENCE [LARGE SCALE GENOMIC DNA]</scope>
    <source>
        <strain evidence="1 2">CFH S0262</strain>
    </source>
</reference>
<name>A0ABT6M995_9NOCA</name>
<comment type="caution">
    <text evidence="1">The sequence shown here is derived from an EMBL/GenBank/DDBJ whole genome shotgun (WGS) entry which is preliminary data.</text>
</comment>
<dbReference type="RefSeq" id="WP_280760209.1">
    <property type="nucleotide sequence ID" value="NZ_JARXVC010000004.1"/>
</dbReference>